<dbReference type="Proteomes" id="UP000243002">
    <property type="component" value="Unassembled WGS sequence"/>
</dbReference>
<sequence length="442" mass="49078">MNWGRHRLPLALAAGLDAAGLIAAAITVNGLRQNSVGNQQLLLLALVLIYLSLGWLFGSYTLLKLTRLRWIQLLLRLGITSGASIVAGALLGWLLRVPQDITLLHRGSLIPMFSLVSFWSALVRLGLRQGQHLSSQPAWQIVALPQEVEAITKEWRRSYGNNPLPPILPFSSTLWERDSPNATIALSSGVADEANVQQFCQQVVGQGHPVLSLAAMAAMAEQELQRIPPHWVGDQWLLFSSRIDGTKSTFEQQLKRFADVLVSLVLLVITSPVVALAALLVRMQDGGAVIYRQQRTGLMGQSFAVLKLRTMVPLAETGSALWAAEQDARITPIGQWLRRTRLDELPQLINVLRGEMSLIGPRPERPELEGQLEAEIPNYRLRHWVRPGLSGWAQVNMPYTSSIEDSELKLSYDLFYLRNAGLWLDLLIMVKTIKIVLKAAGR</sequence>
<comment type="similarity">
    <text evidence="1">Belongs to the bacterial sugar transferase family.</text>
</comment>
<keyword evidence="2" id="KW-0812">Transmembrane</keyword>
<gene>
    <name evidence="4" type="ORF">C7K55_09365</name>
</gene>
<keyword evidence="4" id="KW-0808">Transferase</keyword>
<keyword evidence="2" id="KW-0472">Membrane</keyword>
<dbReference type="Pfam" id="PF02397">
    <property type="entry name" value="Bac_transf"/>
    <property type="match status" value="1"/>
</dbReference>
<protein>
    <submittedName>
        <fullName evidence="4">Sugar transferase</fullName>
    </submittedName>
</protein>
<dbReference type="AlphaFoldDB" id="A0A2P7MTY5"/>
<feature type="transmembrane region" description="Helical" evidence="2">
    <location>
        <begin position="107"/>
        <end position="127"/>
    </location>
</feature>
<keyword evidence="5" id="KW-1185">Reference proteome</keyword>
<evidence type="ECO:0000313" key="4">
    <source>
        <dbReference type="EMBL" id="PSJ04657.1"/>
    </source>
</evidence>
<feature type="transmembrane region" description="Helical" evidence="2">
    <location>
        <begin position="40"/>
        <end position="62"/>
    </location>
</feature>
<accession>A0A2P7MTY5</accession>
<evidence type="ECO:0000256" key="2">
    <source>
        <dbReference type="SAM" id="Phobius"/>
    </source>
</evidence>
<dbReference type="InterPro" id="IPR003362">
    <property type="entry name" value="Bact_transf"/>
</dbReference>
<feature type="transmembrane region" description="Helical" evidence="2">
    <location>
        <begin position="74"/>
        <end position="95"/>
    </location>
</feature>
<dbReference type="PANTHER" id="PTHR30576">
    <property type="entry name" value="COLANIC BIOSYNTHESIS UDP-GLUCOSE LIPID CARRIER TRANSFERASE"/>
    <property type="match status" value="1"/>
</dbReference>
<evidence type="ECO:0000256" key="1">
    <source>
        <dbReference type="ARBA" id="ARBA00006464"/>
    </source>
</evidence>
<feature type="domain" description="Bacterial sugar transferase" evidence="3">
    <location>
        <begin position="255"/>
        <end position="438"/>
    </location>
</feature>
<dbReference type="RefSeq" id="WP_106632467.1">
    <property type="nucleotide sequence ID" value="NZ_PXXO01000010.1"/>
</dbReference>
<evidence type="ECO:0000259" key="3">
    <source>
        <dbReference type="Pfam" id="PF02397"/>
    </source>
</evidence>
<dbReference type="OrthoDB" id="570875at2"/>
<dbReference type="PANTHER" id="PTHR30576:SF0">
    <property type="entry name" value="UNDECAPRENYL-PHOSPHATE N-ACETYLGALACTOSAMINYL 1-PHOSPHATE TRANSFERASE-RELATED"/>
    <property type="match status" value="1"/>
</dbReference>
<name>A0A2P7MTY5_9CYAN</name>
<dbReference type="EMBL" id="PXXO01000010">
    <property type="protein sequence ID" value="PSJ04657.1"/>
    <property type="molecule type" value="Genomic_DNA"/>
</dbReference>
<keyword evidence="2" id="KW-1133">Transmembrane helix</keyword>
<evidence type="ECO:0000313" key="5">
    <source>
        <dbReference type="Proteomes" id="UP000243002"/>
    </source>
</evidence>
<dbReference type="GO" id="GO:0016780">
    <property type="term" value="F:phosphotransferase activity, for other substituted phosphate groups"/>
    <property type="evidence" value="ECO:0007669"/>
    <property type="project" value="TreeGrafter"/>
</dbReference>
<reference evidence="4 5" key="1">
    <citation type="journal article" date="2018" name="Environ. Microbiol.">
        <title>Ecological and genomic features of two widespread freshwater picocyanobacteria.</title>
        <authorList>
            <person name="Cabello-Yeves P.J."/>
            <person name="Picazo A."/>
            <person name="Camacho A."/>
            <person name="Callieri C."/>
            <person name="Rosselli R."/>
            <person name="Roda-Garcia J.J."/>
            <person name="Coutinho F.H."/>
            <person name="Rodriguez-Valera F."/>
        </authorList>
    </citation>
    <scope>NUCLEOTIDE SEQUENCE [LARGE SCALE GENOMIC DNA]</scope>
    <source>
        <strain evidence="4 5">Tous</strain>
    </source>
</reference>
<comment type="caution">
    <text evidence="4">The sequence shown here is derived from an EMBL/GenBank/DDBJ whole genome shotgun (WGS) entry which is preliminary data.</text>
</comment>
<proteinExistence type="inferred from homology"/>
<feature type="transmembrane region" description="Helical" evidence="2">
    <location>
        <begin position="257"/>
        <end position="281"/>
    </location>
</feature>
<organism evidence="4 5">
    <name type="scientific">Cyanobium usitatum str. Tous</name>
    <dbReference type="NCBI Taxonomy" id="2116684"/>
    <lineage>
        <taxon>Bacteria</taxon>
        <taxon>Bacillati</taxon>
        <taxon>Cyanobacteriota</taxon>
        <taxon>Cyanophyceae</taxon>
        <taxon>Synechococcales</taxon>
        <taxon>Prochlorococcaceae</taxon>
        <taxon>Cyanobium</taxon>
    </lineage>
</organism>